<dbReference type="AlphaFoldDB" id="A0A9W4XIN0"/>
<dbReference type="Proteomes" id="UP001154255">
    <property type="component" value="Unassembled WGS sequence"/>
</dbReference>
<evidence type="ECO:0000313" key="7">
    <source>
        <dbReference type="EMBL" id="CAI3957344.1"/>
    </source>
</evidence>
<dbReference type="InterPro" id="IPR017625">
    <property type="entry name" value="PuuE"/>
</dbReference>
<comment type="function">
    <text evidence="1">Is involved in generating a small heat-stable compound (Nod), an acylated oligomer of N-acetylglucosamine, that stimulates mitosis in various plant protoplasts.</text>
</comment>
<comment type="caution">
    <text evidence="6">The sequence shown here is derived from an EMBL/GenBank/DDBJ whole genome shotgun (WGS) entry which is preliminary data.</text>
</comment>
<dbReference type="EMBL" id="CAMXCS010000008">
    <property type="protein sequence ID" value="CAI3957344.1"/>
    <property type="molecule type" value="Genomic_DNA"/>
</dbReference>
<dbReference type="SUPFAM" id="SSF88713">
    <property type="entry name" value="Glycoside hydrolase/deacetylase"/>
    <property type="match status" value="1"/>
</dbReference>
<accession>A0A9W4XIN0</accession>
<name>A0A9W4XIN0_9PROT</name>
<protein>
    <recommendedName>
        <fullName evidence="3">Chitooligosaccharide deacetylase</fullName>
    </recommendedName>
    <alternativeName>
        <fullName evidence="4">Nodulation protein B</fullName>
    </alternativeName>
</protein>
<dbReference type="EMBL" id="CAMXCM010000008">
    <property type="protein sequence ID" value="CAI3955198.1"/>
    <property type="molecule type" value="Genomic_DNA"/>
</dbReference>
<dbReference type="GO" id="GO:0016810">
    <property type="term" value="F:hydrolase activity, acting on carbon-nitrogen (but not peptide) bonds"/>
    <property type="evidence" value="ECO:0007669"/>
    <property type="project" value="InterPro"/>
</dbReference>
<dbReference type="GO" id="GO:0005975">
    <property type="term" value="P:carbohydrate metabolic process"/>
    <property type="evidence" value="ECO:0007669"/>
    <property type="project" value="InterPro"/>
</dbReference>
<evidence type="ECO:0000256" key="4">
    <source>
        <dbReference type="ARBA" id="ARBA00032976"/>
    </source>
</evidence>
<feature type="domain" description="NodB homology" evidence="5">
    <location>
        <begin position="64"/>
        <end position="281"/>
    </location>
</feature>
<reference evidence="6" key="1">
    <citation type="submission" date="2022-10" db="EMBL/GenBank/DDBJ databases">
        <authorList>
            <person name="Botero Cardona J."/>
        </authorList>
    </citation>
    <scope>NUCLEOTIDE SEQUENCE</scope>
    <source>
        <strain evidence="6">LMG 31819</strain>
        <strain evidence="7">R-53529</strain>
    </source>
</reference>
<comment type="similarity">
    <text evidence="2">Belongs to the polysaccharide deacetylase family.</text>
</comment>
<evidence type="ECO:0000313" key="9">
    <source>
        <dbReference type="Proteomes" id="UP001154259"/>
    </source>
</evidence>
<dbReference type="Gene3D" id="3.20.20.370">
    <property type="entry name" value="Glycoside hydrolase/deacetylase"/>
    <property type="match status" value="1"/>
</dbReference>
<dbReference type="Proteomes" id="UP001154259">
    <property type="component" value="Unassembled WGS sequence"/>
</dbReference>
<evidence type="ECO:0000256" key="3">
    <source>
        <dbReference type="ARBA" id="ARBA00020071"/>
    </source>
</evidence>
<evidence type="ECO:0000259" key="5">
    <source>
        <dbReference type="PROSITE" id="PS51677"/>
    </source>
</evidence>
<organism evidence="6 8">
    <name type="scientific">Commensalibacter communis</name>
    <dbReference type="NCBI Taxonomy" id="2972786"/>
    <lineage>
        <taxon>Bacteria</taxon>
        <taxon>Pseudomonadati</taxon>
        <taxon>Pseudomonadota</taxon>
        <taxon>Alphaproteobacteria</taxon>
        <taxon>Acetobacterales</taxon>
        <taxon>Acetobacteraceae</taxon>
    </lineage>
</organism>
<evidence type="ECO:0000256" key="1">
    <source>
        <dbReference type="ARBA" id="ARBA00003236"/>
    </source>
</evidence>
<dbReference type="PANTHER" id="PTHR43123">
    <property type="entry name" value="POLYSACCHARIDE DEACETYLASE-RELATED"/>
    <property type="match status" value="1"/>
</dbReference>
<dbReference type="PANTHER" id="PTHR43123:SF1">
    <property type="entry name" value="POLYSACCHARIDE DEACETYLASE-RELATED"/>
    <property type="match status" value="1"/>
</dbReference>
<sequence>MRDMIGYGGNLPDPKWPNKAKVAVQFVINYEEGGEHCILNGDRHSEYFISEMIGAAPIQGMRAMAMESLYEYGSRAGFWRLHDIFTSRQIPLTVFAVAKAMEQNPKTVEAMVKAGWDIASHGLRWVDYQYVPEAVEKEHIYEAIDLHTRLTGNRPLGWYQGRNSPNTARLIVEEGGFVYDSDSYCDDLPYYSDAFGKQQLIIPYTLDVNDMRFVALNGFTEGEQFFKYLCDTFDQLYEEGERAPKMMSIGLHCRIVGKAGRARAISKFLDYILAKDRIWIASRLDIANHWLNYFPV</sequence>
<keyword evidence="9" id="KW-1185">Reference proteome</keyword>
<evidence type="ECO:0000313" key="6">
    <source>
        <dbReference type="EMBL" id="CAI3955198.1"/>
    </source>
</evidence>
<evidence type="ECO:0000313" key="8">
    <source>
        <dbReference type="Proteomes" id="UP001154255"/>
    </source>
</evidence>
<proteinExistence type="inferred from homology"/>
<dbReference type="RefSeq" id="WP_271790499.1">
    <property type="nucleotide sequence ID" value="NZ_CAMXCJ010000007.1"/>
</dbReference>
<dbReference type="Pfam" id="PF01522">
    <property type="entry name" value="Polysacc_deac_1"/>
    <property type="match status" value="1"/>
</dbReference>
<dbReference type="InterPro" id="IPR011330">
    <property type="entry name" value="Glyco_hydro/deAcase_b/a-brl"/>
</dbReference>
<dbReference type="CDD" id="cd10977">
    <property type="entry name" value="CE4_PuuE_SpCDA1"/>
    <property type="match status" value="1"/>
</dbReference>
<evidence type="ECO:0000256" key="2">
    <source>
        <dbReference type="ARBA" id="ARBA00010973"/>
    </source>
</evidence>
<dbReference type="PROSITE" id="PS51677">
    <property type="entry name" value="NODB"/>
    <property type="match status" value="1"/>
</dbReference>
<dbReference type="InterPro" id="IPR002509">
    <property type="entry name" value="NODB_dom"/>
</dbReference>
<dbReference type="NCBIfam" id="TIGR03212">
    <property type="entry name" value="uraD_N-term-dom"/>
    <property type="match status" value="1"/>
</dbReference>
<gene>
    <name evidence="7" type="ORF">R53529_LOCUS2079</name>
    <name evidence="6" type="ORF">R53530_LOCUS2076</name>
</gene>